<dbReference type="InterPro" id="IPR012808">
    <property type="entry name" value="CHP02453"/>
</dbReference>
<dbReference type="Proteomes" id="UP000799776">
    <property type="component" value="Unassembled WGS sequence"/>
</dbReference>
<protein>
    <submittedName>
        <fullName evidence="2">Uncharacterized protein</fullName>
    </submittedName>
</protein>
<dbReference type="EMBL" id="ML978830">
    <property type="protein sequence ID" value="KAF2083205.1"/>
    <property type="molecule type" value="Genomic_DNA"/>
</dbReference>
<feature type="compositionally biased region" description="Acidic residues" evidence="1">
    <location>
        <begin position="90"/>
        <end position="102"/>
    </location>
</feature>
<name>A0A9P4LR54_9PEZI</name>
<dbReference type="NCBIfam" id="TIGR02453">
    <property type="entry name" value="TIGR02453 family protein"/>
    <property type="match status" value="1"/>
</dbReference>
<gene>
    <name evidence="2" type="ORF">K490DRAFT_52251</name>
</gene>
<feature type="region of interest" description="Disordered" evidence="1">
    <location>
        <begin position="1"/>
        <end position="125"/>
    </location>
</feature>
<keyword evidence="3" id="KW-1185">Reference proteome</keyword>
<organism evidence="2 3">
    <name type="scientific">Saccharata proteae CBS 121410</name>
    <dbReference type="NCBI Taxonomy" id="1314787"/>
    <lineage>
        <taxon>Eukaryota</taxon>
        <taxon>Fungi</taxon>
        <taxon>Dikarya</taxon>
        <taxon>Ascomycota</taxon>
        <taxon>Pezizomycotina</taxon>
        <taxon>Dothideomycetes</taxon>
        <taxon>Dothideomycetes incertae sedis</taxon>
        <taxon>Botryosphaeriales</taxon>
        <taxon>Saccharataceae</taxon>
        <taxon>Saccharata</taxon>
    </lineage>
</organism>
<accession>A0A9P4LR54</accession>
<proteinExistence type="predicted"/>
<evidence type="ECO:0000256" key="1">
    <source>
        <dbReference type="SAM" id="MobiDB-lite"/>
    </source>
</evidence>
<evidence type="ECO:0000313" key="2">
    <source>
        <dbReference type="EMBL" id="KAF2083205.1"/>
    </source>
</evidence>
<dbReference type="PANTHER" id="PTHR36452:SF1">
    <property type="entry name" value="DUF2461 DOMAIN-CONTAINING PROTEIN"/>
    <property type="match status" value="1"/>
</dbReference>
<dbReference type="OrthoDB" id="2537769at2759"/>
<dbReference type="PANTHER" id="PTHR36452">
    <property type="entry name" value="CHROMOSOME 12, WHOLE GENOME SHOTGUN SEQUENCE"/>
    <property type="match status" value="1"/>
</dbReference>
<evidence type="ECO:0000313" key="3">
    <source>
        <dbReference type="Proteomes" id="UP000799776"/>
    </source>
</evidence>
<sequence>MPRKAARQSVGSAARSSSKRAASPKVIPARQSKRTRVQAKASQITPTKSGYFRHDTESEGEDLSESEHPGEEASGYEDEDAAAADSSSNSDDEDEQDYDSEEDAKPAKRGGQKKAPTGTKGGKVGKELWRAGAETGLDPGTQIIIKKPKPRAAGKTPYTDDTIHPNTFLFLQDLAKNNDREWLKMHDPDYRASLADFTSFAECLTEKIIAADETVPELPLKDVIFRIYRDIRFSPDPTPYKTYFSAAWSRTGRKGPYAAYYVQIQPEGSFVGGGLWMPSGPSLARLRQRIDRRPQQFKRVLTTPGLRQEFFGGIANDENKAVAAFVKQNAENALKTRPQGYEKDHEEIELLRLRNFTVGKKLPDDKVTGPKGLERIAQLVGCMVPFVSSRVVLMHCS</sequence>
<reference evidence="2" key="1">
    <citation type="journal article" date="2020" name="Stud. Mycol.">
        <title>101 Dothideomycetes genomes: a test case for predicting lifestyles and emergence of pathogens.</title>
        <authorList>
            <person name="Haridas S."/>
            <person name="Albert R."/>
            <person name="Binder M."/>
            <person name="Bloem J."/>
            <person name="Labutti K."/>
            <person name="Salamov A."/>
            <person name="Andreopoulos B."/>
            <person name="Baker S."/>
            <person name="Barry K."/>
            <person name="Bills G."/>
            <person name="Bluhm B."/>
            <person name="Cannon C."/>
            <person name="Castanera R."/>
            <person name="Culley D."/>
            <person name="Daum C."/>
            <person name="Ezra D."/>
            <person name="Gonzalez J."/>
            <person name="Henrissat B."/>
            <person name="Kuo A."/>
            <person name="Liang C."/>
            <person name="Lipzen A."/>
            <person name="Lutzoni F."/>
            <person name="Magnuson J."/>
            <person name="Mondo S."/>
            <person name="Nolan M."/>
            <person name="Ohm R."/>
            <person name="Pangilinan J."/>
            <person name="Park H.-J."/>
            <person name="Ramirez L."/>
            <person name="Alfaro M."/>
            <person name="Sun H."/>
            <person name="Tritt A."/>
            <person name="Yoshinaga Y."/>
            <person name="Zwiers L.-H."/>
            <person name="Turgeon B."/>
            <person name="Goodwin S."/>
            <person name="Spatafora J."/>
            <person name="Crous P."/>
            <person name="Grigoriev I."/>
        </authorList>
    </citation>
    <scope>NUCLEOTIDE SEQUENCE</scope>
    <source>
        <strain evidence="2">CBS 121410</strain>
    </source>
</reference>
<comment type="caution">
    <text evidence="2">The sequence shown here is derived from an EMBL/GenBank/DDBJ whole genome shotgun (WGS) entry which is preliminary data.</text>
</comment>
<dbReference type="AlphaFoldDB" id="A0A9P4LR54"/>
<feature type="compositionally biased region" description="Low complexity" evidence="1">
    <location>
        <begin position="7"/>
        <end position="23"/>
    </location>
</feature>
<dbReference type="Pfam" id="PF09365">
    <property type="entry name" value="DUF2461"/>
    <property type="match status" value="1"/>
</dbReference>